<organism evidence="2">
    <name type="scientific">Coccidioides posadasii (strain RMSCC 757 / Silveira)</name>
    <name type="common">Valley fever fungus</name>
    <dbReference type="NCBI Taxonomy" id="443226"/>
    <lineage>
        <taxon>Eukaryota</taxon>
        <taxon>Fungi</taxon>
        <taxon>Dikarya</taxon>
        <taxon>Ascomycota</taxon>
        <taxon>Pezizomycotina</taxon>
        <taxon>Eurotiomycetes</taxon>
        <taxon>Eurotiomycetidae</taxon>
        <taxon>Onygenales</taxon>
        <taxon>Onygenaceae</taxon>
        <taxon>Coccidioides</taxon>
    </lineage>
</organism>
<dbReference type="AlphaFoldDB" id="E9D9J4"/>
<keyword evidence="2" id="KW-1185">Reference proteome</keyword>
<dbReference type="VEuPathDB" id="FungiDB:CPSG_06496"/>
<protein>
    <submittedName>
        <fullName evidence="1">Predicted protein</fullName>
    </submittedName>
</protein>
<reference evidence="2" key="2">
    <citation type="submission" date="2010-03" db="EMBL/GenBank/DDBJ databases">
        <title>The genome sequence of Coccidioides posadasii strain Silveira.</title>
        <authorList>
            <consortium name="The Broad Institute Genome Sequencing Center for Infectious Disease"/>
            <person name="Neafsey D."/>
            <person name="Orbach M."/>
            <person name="Henn M.R."/>
            <person name="Cole G.T."/>
            <person name="Galgiani J."/>
            <person name="Gardner M.J."/>
            <person name="Kirkland T.N."/>
            <person name="Taylor J.W."/>
            <person name="Young S.K."/>
            <person name="Zeng Q."/>
            <person name="Koehrsen M."/>
            <person name="Alvarado L."/>
            <person name="Berlin A."/>
            <person name="Borenstein D."/>
            <person name="Chapman S.B."/>
            <person name="Chen Z."/>
            <person name="Engels R."/>
            <person name="Freedman E."/>
            <person name="Gellesch M."/>
            <person name="Goldberg J."/>
            <person name="Griggs A."/>
            <person name="Gujja S."/>
            <person name="Heilman E."/>
            <person name="Heiman D."/>
            <person name="Howarth C."/>
            <person name="Jen D."/>
            <person name="Larson L."/>
            <person name="Mehta T."/>
            <person name="Neiman D."/>
            <person name="Park D."/>
            <person name="Pearson M."/>
            <person name="Richards J."/>
            <person name="Roberts A."/>
            <person name="Saif S."/>
            <person name="Shea T."/>
            <person name="Shenoy N."/>
            <person name="Sisk P."/>
            <person name="Stolte C."/>
            <person name="Sykes S."/>
            <person name="Walk T."/>
            <person name="White J."/>
            <person name="Yandava C."/>
            <person name="Haas B."/>
            <person name="Nusbaum C."/>
            <person name="Birren B."/>
        </authorList>
    </citation>
    <scope>NUCLEOTIDE SEQUENCE [LARGE SCALE GENOMIC DNA]</scope>
    <source>
        <strain evidence="2">RMSCC 757 / Silveira</strain>
    </source>
</reference>
<sequence>MDGSRLDVIRTYRYEIVEQPGVMETGCRLLFFGFRWDAREKRSKHKGKGKRPKCGFHTNWLLRVLQKESLDTLKMRRGAHISVHWLDRGKPLEFGFLKGVGPSITCMLCPQEWHSAYISDSVLDFFCLEEITGEPWLLCGGFSEMFWVRFSICGMDVYEEGLGAAIRRSDFNPYGTPPFFPSPCFSTSRIET</sequence>
<reference evidence="2" key="1">
    <citation type="journal article" date="2010" name="Genome Res.">
        <title>Population genomic sequencing of Coccidioides fungi reveals recent hybridization and transposon control.</title>
        <authorList>
            <person name="Neafsey D.E."/>
            <person name="Barker B.M."/>
            <person name="Sharpton T.J."/>
            <person name="Stajich J.E."/>
            <person name="Park D.J."/>
            <person name="Whiston E."/>
            <person name="Hung C.-Y."/>
            <person name="McMahan C."/>
            <person name="White J."/>
            <person name="Sykes S."/>
            <person name="Heiman D."/>
            <person name="Young S."/>
            <person name="Zeng Q."/>
            <person name="Abouelleil A."/>
            <person name="Aftuck L."/>
            <person name="Bessette D."/>
            <person name="Brown A."/>
            <person name="FitzGerald M."/>
            <person name="Lui A."/>
            <person name="Macdonald J.P."/>
            <person name="Priest M."/>
            <person name="Orbach M.J."/>
            <person name="Galgiani J.N."/>
            <person name="Kirkland T.N."/>
            <person name="Cole G.T."/>
            <person name="Birren B.W."/>
            <person name="Henn M.R."/>
            <person name="Taylor J.W."/>
            <person name="Rounsley S.D."/>
        </authorList>
    </citation>
    <scope>NUCLEOTIDE SEQUENCE [LARGE SCALE GENOMIC DNA]</scope>
    <source>
        <strain evidence="2">RMSCC 757 / Silveira</strain>
    </source>
</reference>
<dbReference type="EMBL" id="GL636495">
    <property type="protein sequence ID" value="EFW17228.1"/>
    <property type="molecule type" value="Genomic_DNA"/>
</dbReference>
<gene>
    <name evidence="1" type="ORF">CPSG_06496</name>
</gene>
<dbReference type="HOGENOM" id="CLU_1415029_0_0_1"/>
<accession>E9D9J4</accession>
<proteinExistence type="predicted"/>
<dbReference type="Proteomes" id="UP000002497">
    <property type="component" value="Unassembled WGS sequence"/>
</dbReference>
<evidence type="ECO:0000313" key="1">
    <source>
        <dbReference type="EMBL" id="EFW17228.1"/>
    </source>
</evidence>
<evidence type="ECO:0000313" key="2">
    <source>
        <dbReference type="Proteomes" id="UP000002497"/>
    </source>
</evidence>
<name>E9D9J4_COCPS</name>